<feature type="transmembrane region" description="Helical" evidence="1">
    <location>
        <begin position="32"/>
        <end position="56"/>
    </location>
</feature>
<evidence type="ECO:0000313" key="2">
    <source>
        <dbReference type="EMBL" id="MDQ0443783.1"/>
    </source>
</evidence>
<keyword evidence="1" id="KW-0812">Transmembrane</keyword>
<feature type="transmembrane region" description="Helical" evidence="1">
    <location>
        <begin position="416"/>
        <end position="447"/>
    </location>
</feature>
<evidence type="ECO:0000256" key="1">
    <source>
        <dbReference type="SAM" id="Phobius"/>
    </source>
</evidence>
<accession>A0ABU0HN76</accession>
<keyword evidence="1" id="KW-1133">Transmembrane helix</keyword>
<protein>
    <submittedName>
        <fullName evidence="2">Iron-regulated membrane protein</fullName>
    </submittedName>
</protein>
<sequence length="456" mass="49034">MSLSLSGSARPFGVAQTARASREALYRAVWRWHFYAGLLCLPFLVSLSATGALYLFKDEINATVFAARTTVTPSESRLGPDRLIFEAMQAVPGGTPLSYTDPARPDASAVVTLAEGKAKILVYLDPADGTVLDTVDRDGEFFAVVKRLHSLAYFGPLANAVIEIVAGFAIILVITGAYLWWPRGQQGGVVTVRGTPRRRVWWRDLHAVTGFVAGGGLLFLAMTGLPWSIWWGDQLRHWSNAAELAQPSILWAGRPVSKVPMVDVLPSTGWTMQDAPVPQSPAGTKPIGIDEAAAILTRLGMPRGFELSLPVGPTGVYAAAVYPKDVARQRVVSLDQYTGKPLVDVPFQQIGPVGRLIQYGIGIHLGQYWGRANQLAMLAFCLATILLSVTAGAMWWKRRPAGGLGVPPWPRDRRAVAGVTGIVVGLGALFPLTGLAILAMLGLDLILGLALRRRTA</sequence>
<dbReference type="RefSeq" id="WP_238248349.1">
    <property type="nucleotide sequence ID" value="NZ_BPQX01000018.1"/>
</dbReference>
<gene>
    <name evidence="2" type="ORF">QO016_003289</name>
</gene>
<keyword evidence="3" id="KW-1185">Reference proteome</keyword>
<feature type="transmembrane region" description="Helical" evidence="1">
    <location>
        <begin position="205"/>
        <end position="230"/>
    </location>
</feature>
<dbReference type="PANTHER" id="PTHR34219">
    <property type="entry name" value="IRON-REGULATED INNER MEMBRANE PROTEIN-RELATED"/>
    <property type="match status" value="1"/>
</dbReference>
<feature type="transmembrane region" description="Helical" evidence="1">
    <location>
        <begin position="157"/>
        <end position="181"/>
    </location>
</feature>
<keyword evidence="1" id="KW-0472">Membrane</keyword>
<feature type="transmembrane region" description="Helical" evidence="1">
    <location>
        <begin position="375"/>
        <end position="396"/>
    </location>
</feature>
<dbReference type="Proteomes" id="UP001236369">
    <property type="component" value="Unassembled WGS sequence"/>
</dbReference>
<reference evidence="2 3" key="1">
    <citation type="submission" date="2023-07" db="EMBL/GenBank/DDBJ databases">
        <title>Genomic Encyclopedia of Type Strains, Phase IV (KMG-IV): sequencing the most valuable type-strain genomes for metagenomic binning, comparative biology and taxonomic classification.</title>
        <authorList>
            <person name="Goeker M."/>
        </authorList>
    </citation>
    <scope>NUCLEOTIDE SEQUENCE [LARGE SCALE GENOMIC DNA]</scope>
    <source>
        <strain evidence="2 3">DSM 19562</strain>
    </source>
</reference>
<proteinExistence type="predicted"/>
<organism evidence="2 3">
    <name type="scientific">Methylobacterium persicinum</name>
    <dbReference type="NCBI Taxonomy" id="374426"/>
    <lineage>
        <taxon>Bacteria</taxon>
        <taxon>Pseudomonadati</taxon>
        <taxon>Pseudomonadota</taxon>
        <taxon>Alphaproteobacteria</taxon>
        <taxon>Hyphomicrobiales</taxon>
        <taxon>Methylobacteriaceae</taxon>
        <taxon>Methylobacterium</taxon>
    </lineage>
</organism>
<dbReference type="InterPro" id="IPR005625">
    <property type="entry name" value="PepSY-ass_TM"/>
</dbReference>
<dbReference type="Pfam" id="PF03929">
    <property type="entry name" value="PepSY_TM"/>
    <property type="match status" value="1"/>
</dbReference>
<dbReference type="EMBL" id="JAUSVV010000008">
    <property type="protein sequence ID" value="MDQ0443783.1"/>
    <property type="molecule type" value="Genomic_DNA"/>
</dbReference>
<name>A0ABU0HN76_9HYPH</name>
<comment type="caution">
    <text evidence="2">The sequence shown here is derived from an EMBL/GenBank/DDBJ whole genome shotgun (WGS) entry which is preliminary data.</text>
</comment>
<dbReference type="PANTHER" id="PTHR34219:SF1">
    <property type="entry name" value="PEPSY DOMAIN-CONTAINING PROTEIN"/>
    <property type="match status" value="1"/>
</dbReference>
<evidence type="ECO:0000313" key="3">
    <source>
        <dbReference type="Proteomes" id="UP001236369"/>
    </source>
</evidence>